<dbReference type="AlphaFoldDB" id="A0A7Z0WP51"/>
<protein>
    <submittedName>
        <fullName evidence="1">Uncharacterized protein</fullName>
    </submittedName>
</protein>
<reference evidence="1 2" key="1">
    <citation type="submission" date="2016-12" db="EMBL/GenBank/DDBJ databases">
        <title>The draft genome sequence of Actinophytocola xinjiangensis.</title>
        <authorList>
            <person name="Wang W."/>
            <person name="Yuan L."/>
        </authorList>
    </citation>
    <scope>NUCLEOTIDE SEQUENCE [LARGE SCALE GENOMIC DNA]</scope>
    <source>
        <strain evidence="1 2">CGMCC 4.4663</strain>
    </source>
</reference>
<sequence length="65" mass="7001">MRASGLLGVRQCDIDPGRQLITVVRKESRAVQQVPTSGRGVSGTGALPRLDTFARCRPLKIASPR</sequence>
<evidence type="ECO:0000313" key="2">
    <source>
        <dbReference type="Proteomes" id="UP000185696"/>
    </source>
</evidence>
<evidence type="ECO:0000313" key="1">
    <source>
        <dbReference type="EMBL" id="OLF12123.1"/>
    </source>
</evidence>
<dbReference type="Proteomes" id="UP000185696">
    <property type="component" value="Unassembled WGS sequence"/>
</dbReference>
<organism evidence="1 2">
    <name type="scientific">Actinophytocola xinjiangensis</name>
    <dbReference type="NCBI Taxonomy" id="485602"/>
    <lineage>
        <taxon>Bacteria</taxon>
        <taxon>Bacillati</taxon>
        <taxon>Actinomycetota</taxon>
        <taxon>Actinomycetes</taxon>
        <taxon>Pseudonocardiales</taxon>
        <taxon>Pseudonocardiaceae</taxon>
    </lineage>
</organism>
<accession>A0A7Z0WP51</accession>
<name>A0A7Z0WP51_9PSEU</name>
<keyword evidence="2" id="KW-1185">Reference proteome</keyword>
<gene>
    <name evidence="1" type="ORF">BLA60_08890</name>
</gene>
<comment type="caution">
    <text evidence="1">The sequence shown here is derived from an EMBL/GenBank/DDBJ whole genome shotgun (WGS) entry which is preliminary data.</text>
</comment>
<dbReference type="EMBL" id="MSIF01000003">
    <property type="protein sequence ID" value="OLF12123.1"/>
    <property type="molecule type" value="Genomic_DNA"/>
</dbReference>
<proteinExistence type="predicted"/>